<name>A0A7S9SUK2_9VIRU</name>
<sequence>MAVNYYGPLYNSIQARGRMSPIGAPGALMPKDKKPGLGSKAASALGAMMDQAGESNKAMAKEQVALLEREHGRLGKMLSNGQFKTKQDGPSRGAMGEEIWVWNKDYKGDKTNAPTPDDWNKYFAVKGQLGKRTGVEKYQERKTSVFDYEFPDTAKPKNNSIFGKAFSQIMG</sequence>
<proteinExistence type="predicted"/>
<dbReference type="EMBL" id="MW030554">
    <property type="protein sequence ID" value="QPI16311.1"/>
    <property type="molecule type" value="Genomic_DNA"/>
</dbReference>
<organism evidence="1">
    <name type="scientific">Virus NIOZ-UU157</name>
    <dbReference type="NCBI Taxonomy" id="2763269"/>
    <lineage>
        <taxon>Viruses</taxon>
    </lineage>
</organism>
<evidence type="ECO:0000313" key="1">
    <source>
        <dbReference type="EMBL" id="QPI16311.1"/>
    </source>
</evidence>
<gene>
    <name evidence="1" type="ORF">NIOZUU157_00199</name>
</gene>
<protein>
    <submittedName>
        <fullName evidence="1">Uncharacterized protein</fullName>
    </submittedName>
</protein>
<accession>A0A7S9SUK2</accession>
<reference evidence="1" key="1">
    <citation type="submission" date="2020-08" db="EMBL/GenBank/DDBJ databases">
        <title>Bridging the membrane lipid divide: bacteria of the FCB group superphylum have the potential to synthesize archaeal ether lipids.</title>
        <authorList>
            <person name="Villanueva L."/>
            <person name="von Meijenfeldt F.A.B."/>
            <person name="Westbye A.B."/>
            <person name="Yadav S."/>
            <person name="Hopmans E.C."/>
            <person name="Dutilh B.E."/>
            <person name="Sinninghe Damste J.S."/>
        </authorList>
    </citation>
    <scope>NUCLEOTIDE SEQUENCE</scope>
    <source>
        <strain evidence="1">NIOZ-UU157</strain>
    </source>
</reference>